<dbReference type="EMBL" id="JABMIG020000061">
    <property type="protein sequence ID" value="KAL3796674.1"/>
    <property type="molecule type" value="Genomic_DNA"/>
</dbReference>
<feature type="domain" description="Protein kinase" evidence="4">
    <location>
        <begin position="210"/>
        <end position="458"/>
    </location>
</feature>
<evidence type="ECO:0000259" key="4">
    <source>
        <dbReference type="PROSITE" id="PS50011"/>
    </source>
</evidence>
<dbReference type="Gene3D" id="3.80.10.10">
    <property type="entry name" value="Ribonuclease Inhibitor"/>
    <property type="match status" value="2"/>
</dbReference>
<proteinExistence type="predicted"/>
<keyword evidence="1" id="KW-0433">Leucine-rich repeat</keyword>
<dbReference type="InterPro" id="IPR003591">
    <property type="entry name" value="Leu-rich_rpt_typical-subtyp"/>
</dbReference>
<dbReference type="PROSITE" id="PS00107">
    <property type="entry name" value="PROTEIN_KINASE_ATP"/>
    <property type="match status" value="1"/>
</dbReference>
<dbReference type="SUPFAM" id="SSF56112">
    <property type="entry name" value="Protein kinase-like (PK-like)"/>
    <property type="match status" value="1"/>
</dbReference>
<gene>
    <name evidence="5" type="ORF">HJC23_009974</name>
</gene>
<evidence type="ECO:0000256" key="3">
    <source>
        <dbReference type="PROSITE-ProRule" id="PRU10141"/>
    </source>
</evidence>
<dbReference type="PANTHER" id="PTHR48056:SF67">
    <property type="entry name" value="LEUCINE-RICH REPEAT-CONTAINING N-TERMINAL PLANT-TYPE DOMAIN-CONTAINING PROTEIN"/>
    <property type="match status" value="1"/>
</dbReference>
<dbReference type="Gene3D" id="1.10.510.10">
    <property type="entry name" value="Transferase(Phosphotransferase) domain 1"/>
    <property type="match status" value="1"/>
</dbReference>
<organism evidence="5 6">
    <name type="scientific">Cyclotella cryptica</name>
    <dbReference type="NCBI Taxonomy" id="29204"/>
    <lineage>
        <taxon>Eukaryota</taxon>
        <taxon>Sar</taxon>
        <taxon>Stramenopiles</taxon>
        <taxon>Ochrophyta</taxon>
        <taxon>Bacillariophyta</taxon>
        <taxon>Coscinodiscophyceae</taxon>
        <taxon>Thalassiosirophycidae</taxon>
        <taxon>Stephanodiscales</taxon>
        <taxon>Stephanodiscaceae</taxon>
        <taxon>Cyclotella</taxon>
    </lineage>
</organism>
<accession>A0ABD3Q850</accession>
<dbReference type="InterPro" id="IPR050647">
    <property type="entry name" value="Plant_LRR-RLKs"/>
</dbReference>
<reference evidence="5 6" key="1">
    <citation type="journal article" date="2020" name="G3 (Bethesda)">
        <title>Improved Reference Genome for Cyclotella cryptica CCMP332, a Model for Cell Wall Morphogenesis, Salinity Adaptation, and Lipid Production in Diatoms (Bacillariophyta).</title>
        <authorList>
            <person name="Roberts W.R."/>
            <person name="Downey K.M."/>
            <person name="Ruck E.C."/>
            <person name="Traller J.C."/>
            <person name="Alverson A.J."/>
        </authorList>
    </citation>
    <scope>NUCLEOTIDE SEQUENCE [LARGE SCALE GENOMIC DNA]</scope>
    <source>
        <strain evidence="5 6">CCMP332</strain>
    </source>
</reference>
<dbReference type="InterPro" id="IPR001611">
    <property type="entry name" value="Leu-rich_rpt"/>
</dbReference>
<dbReference type="PANTHER" id="PTHR48056">
    <property type="entry name" value="LRR RECEPTOR-LIKE SERINE/THREONINE-PROTEIN KINASE-RELATED"/>
    <property type="match status" value="1"/>
</dbReference>
<dbReference type="Gene3D" id="3.30.200.20">
    <property type="entry name" value="Phosphorylase Kinase, domain 1"/>
    <property type="match status" value="1"/>
</dbReference>
<dbReference type="InterPro" id="IPR032675">
    <property type="entry name" value="LRR_dom_sf"/>
</dbReference>
<protein>
    <recommendedName>
        <fullName evidence="4">Protein kinase domain-containing protein</fullName>
    </recommendedName>
</protein>
<dbReference type="InterPro" id="IPR011009">
    <property type="entry name" value="Kinase-like_dom_sf"/>
</dbReference>
<name>A0ABD3Q850_9STRA</name>
<keyword evidence="6" id="KW-1185">Reference proteome</keyword>
<keyword evidence="3" id="KW-0547">Nucleotide-binding</keyword>
<sequence length="471" mass="52030">MSDLADLVDSNTNETCEELTLSNGIGTGLLQNDSVWCRFKFLKKLDLNNSELSTLPSGIEALSPTLEILFLSENNFEAFPECLGNLNRLRMLSLRGNRLTELSSSNLPKKSLVWLILTNNQISRIDPNVGELKELRKLMLSHNKLSSIPSELEGCKNLELVRLANNEITTELPKEFVTLPKLAWISLAGNPIAHCPQTKEKEILKSSVSFTESDVLGKGASGIVYAGKYSGKDVAVKIFKQQSMGSDGNPEDEAAINALIDHPLAVSALGFFLCDENEKHEGMVMPLLDGAKTIGRVPSFDTVTRDAGPTNDAIDLDRESVLSIVWNVATALEHVHRKAGVSNGDVYLHNILMCKVGTARISDWGASFIYDGNHDFADVFERIEVLAFGRLVQDLFDWYLNSSLPDLTEPADFLGRTRGVPLESGPFYDLVQSILQPDQHKRPSFKEIKSTLSQLPEFERARHAADRVACS</sequence>
<comment type="caution">
    <text evidence="5">The sequence shown here is derived from an EMBL/GenBank/DDBJ whole genome shotgun (WGS) entry which is preliminary data.</text>
</comment>
<dbReference type="Pfam" id="PF00069">
    <property type="entry name" value="Pkinase"/>
    <property type="match status" value="1"/>
</dbReference>
<dbReference type="Proteomes" id="UP001516023">
    <property type="component" value="Unassembled WGS sequence"/>
</dbReference>
<dbReference type="InterPro" id="IPR017441">
    <property type="entry name" value="Protein_kinase_ATP_BS"/>
</dbReference>
<evidence type="ECO:0000313" key="5">
    <source>
        <dbReference type="EMBL" id="KAL3796674.1"/>
    </source>
</evidence>
<feature type="binding site" evidence="3">
    <location>
        <position position="237"/>
    </location>
    <ligand>
        <name>ATP</name>
        <dbReference type="ChEBI" id="CHEBI:30616"/>
    </ligand>
</feature>
<dbReference type="Pfam" id="PF13855">
    <property type="entry name" value="LRR_8"/>
    <property type="match status" value="2"/>
</dbReference>
<dbReference type="InterPro" id="IPR000719">
    <property type="entry name" value="Prot_kinase_dom"/>
</dbReference>
<dbReference type="SMART" id="SM00369">
    <property type="entry name" value="LRR_TYP"/>
    <property type="match status" value="3"/>
</dbReference>
<dbReference type="GO" id="GO:0005524">
    <property type="term" value="F:ATP binding"/>
    <property type="evidence" value="ECO:0007669"/>
    <property type="project" value="UniProtKB-UniRule"/>
</dbReference>
<keyword evidence="2" id="KW-0677">Repeat</keyword>
<keyword evidence="3" id="KW-0067">ATP-binding</keyword>
<evidence type="ECO:0000313" key="6">
    <source>
        <dbReference type="Proteomes" id="UP001516023"/>
    </source>
</evidence>
<dbReference type="AlphaFoldDB" id="A0ABD3Q850"/>
<evidence type="ECO:0000256" key="1">
    <source>
        <dbReference type="ARBA" id="ARBA00022614"/>
    </source>
</evidence>
<dbReference type="PROSITE" id="PS51450">
    <property type="entry name" value="LRR"/>
    <property type="match status" value="1"/>
</dbReference>
<dbReference type="PROSITE" id="PS50011">
    <property type="entry name" value="PROTEIN_KINASE_DOM"/>
    <property type="match status" value="1"/>
</dbReference>
<evidence type="ECO:0000256" key="2">
    <source>
        <dbReference type="ARBA" id="ARBA00022737"/>
    </source>
</evidence>
<dbReference type="SUPFAM" id="SSF52058">
    <property type="entry name" value="L domain-like"/>
    <property type="match status" value="1"/>
</dbReference>